<evidence type="ECO:0000256" key="1">
    <source>
        <dbReference type="ARBA" id="ARBA00023157"/>
    </source>
</evidence>
<organism evidence="3 4">
    <name type="scientific">Steinernema carpocapsae</name>
    <name type="common">Entomopathogenic nematode</name>
    <dbReference type="NCBI Taxonomy" id="34508"/>
    <lineage>
        <taxon>Eukaryota</taxon>
        <taxon>Metazoa</taxon>
        <taxon>Ecdysozoa</taxon>
        <taxon>Nematoda</taxon>
        <taxon>Chromadorea</taxon>
        <taxon>Rhabditida</taxon>
        <taxon>Tylenchina</taxon>
        <taxon>Panagrolaimomorpha</taxon>
        <taxon>Strongyloidoidea</taxon>
        <taxon>Steinernematidae</taxon>
        <taxon>Steinernema</taxon>
    </lineage>
</organism>
<reference evidence="3 4" key="1">
    <citation type="journal article" date="2015" name="Genome Biol.">
        <title>Comparative genomics of Steinernema reveals deeply conserved gene regulatory networks.</title>
        <authorList>
            <person name="Dillman A.R."/>
            <person name="Macchietto M."/>
            <person name="Porter C.F."/>
            <person name="Rogers A."/>
            <person name="Williams B."/>
            <person name="Antoshechkin I."/>
            <person name="Lee M.M."/>
            <person name="Goodwin Z."/>
            <person name="Lu X."/>
            <person name="Lewis E.E."/>
            <person name="Goodrich-Blair H."/>
            <person name="Stock S.P."/>
            <person name="Adams B.J."/>
            <person name="Sternberg P.W."/>
            <person name="Mortazavi A."/>
        </authorList>
    </citation>
    <scope>NUCLEOTIDE SEQUENCE [LARGE SCALE GENOMIC DNA]</scope>
    <source>
        <strain evidence="3 4">ALL</strain>
    </source>
</reference>
<dbReference type="EMBL" id="AZBU02000001">
    <property type="protein sequence ID" value="TMS36509.1"/>
    <property type="molecule type" value="Genomic_DNA"/>
</dbReference>
<feature type="transmembrane region" description="Helical" evidence="2">
    <location>
        <begin position="115"/>
        <end position="136"/>
    </location>
</feature>
<name>A0A4U8UUX4_STECR</name>
<evidence type="ECO:0000313" key="3">
    <source>
        <dbReference type="EMBL" id="TMS36509.1"/>
    </source>
</evidence>
<accession>A0A4U8UUX4</accession>
<proteinExistence type="predicted"/>
<dbReference type="CDD" id="cd00112">
    <property type="entry name" value="LDLa"/>
    <property type="match status" value="1"/>
</dbReference>
<keyword evidence="2" id="KW-0812">Transmembrane</keyword>
<keyword evidence="2" id="KW-0472">Membrane</keyword>
<evidence type="ECO:0000256" key="2">
    <source>
        <dbReference type="SAM" id="Phobius"/>
    </source>
</evidence>
<dbReference type="InterPro" id="IPR036055">
    <property type="entry name" value="LDL_receptor-like_sf"/>
</dbReference>
<keyword evidence="4" id="KW-1185">Reference proteome</keyword>
<dbReference type="InterPro" id="IPR002172">
    <property type="entry name" value="LDrepeatLR_classA_rpt"/>
</dbReference>
<protein>
    <submittedName>
        <fullName evidence="3">Uncharacterized protein</fullName>
    </submittedName>
</protein>
<dbReference type="Proteomes" id="UP000298663">
    <property type="component" value="Chromosome X"/>
</dbReference>
<comment type="caution">
    <text evidence="3">The sequence shown here is derived from an EMBL/GenBank/DDBJ whole genome shotgun (WGS) entry which is preliminary data.</text>
</comment>
<dbReference type="PANTHER" id="PTHR21105:SF0">
    <property type="entry name" value="GH16255P"/>
    <property type="match status" value="1"/>
</dbReference>
<dbReference type="PROSITE" id="PS51257">
    <property type="entry name" value="PROKAR_LIPOPROTEIN"/>
    <property type="match status" value="1"/>
</dbReference>
<dbReference type="GO" id="GO:0043195">
    <property type="term" value="C:terminal bouton"/>
    <property type="evidence" value="ECO:0007669"/>
    <property type="project" value="TreeGrafter"/>
</dbReference>
<keyword evidence="1" id="KW-1015">Disulfide bond</keyword>
<dbReference type="AlphaFoldDB" id="A0A4U8UUX4"/>
<dbReference type="SUPFAM" id="SSF57424">
    <property type="entry name" value="LDL receptor-like module"/>
    <property type="match status" value="1"/>
</dbReference>
<dbReference type="PANTHER" id="PTHR21105">
    <property type="entry name" value="GH16255P"/>
    <property type="match status" value="1"/>
</dbReference>
<keyword evidence="2" id="KW-1133">Transmembrane helix</keyword>
<evidence type="ECO:0000313" key="4">
    <source>
        <dbReference type="Proteomes" id="UP000298663"/>
    </source>
</evidence>
<reference evidence="3 4" key="2">
    <citation type="journal article" date="2019" name="G3 (Bethesda)">
        <title>Hybrid Assembly of the Genome of the Entomopathogenic Nematode Steinernema carpocapsae Identifies the X-Chromosome.</title>
        <authorList>
            <person name="Serra L."/>
            <person name="Macchietto M."/>
            <person name="Macias-Munoz A."/>
            <person name="McGill C.J."/>
            <person name="Rodriguez I.M."/>
            <person name="Rodriguez B."/>
            <person name="Murad R."/>
            <person name="Mortazavi A."/>
        </authorList>
    </citation>
    <scope>NUCLEOTIDE SEQUENCE [LARGE SCALE GENOMIC DNA]</scope>
    <source>
        <strain evidence="3 4">ALL</strain>
    </source>
</reference>
<dbReference type="OrthoDB" id="5870811at2759"/>
<dbReference type="GO" id="GO:0043410">
    <property type="term" value="P:positive regulation of MAPK cascade"/>
    <property type="evidence" value="ECO:0007669"/>
    <property type="project" value="TreeGrafter"/>
</dbReference>
<feature type="transmembrane region" description="Helical" evidence="2">
    <location>
        <begin position="6"/>
        <end position="24"/>
    </location>
</feature>
<dbReference type="EMBL" id="CM016762">
    <property type="protein sequence ID" value="TMS36509.1"/>
    <property type="molecule type" value="Genomic_DNA"/>
</dbReference>
<gene>
    <name evidence="3" type="ORF">L596_003656</name>
</gene>
<dbReference type="GO" id="GO:0030297">
    <property type="term" value="F:transmembrane receptor protein tyrosine kinase activator activity"/>
    <property type="evidence" value="ECO:0007669"/>
    <property type="project" value="TreeGrafter"/>
</dbReference>
<dbReference type="Gene3D" id="2.40.128.620">
    <property type="match status" value="1"/>
</dbReference>
<sequence>MTVGRVVVTVYVFVFACPVSRVFINTSNFPLCAIPFGLSLACLPRRRGCVRCFAYRQLLLWECGETALSEPPSLPKISEASFVLFNEVRTRFELGAPPGECISNKHPTHSLNRKFVVTLSVMSLVSVSFLILLGIGSSIAGSVHHRASTTTTELSPEEREEIRNLLKSAAPIAENKLEKEKISKEYLQKLVRMRPETCKVSGKTIHSMVFCPTPKVNKDSFSWNCIRYSDLCDGHLDCPNEEDEDPTFCMFQKLNNIEVNALRRSVDDIDRRVWPEPEELKYN</sequence>